<dbReference type="Proteomes" id="UP001152888">
    <property type="component" value="Unassembled WGS sequence"/>
</dbReference>
<accession>A0A9P0PNF6</accession>
<evidence type="ECO:0000313" key="2">
    <source>
        <dbReference type="Proteomes" id="UP001152888"/>
    </source>
</evidence>
<dbReference type="AlphaFoldDB" id="A0A9P0PNF6"/>
<evidence type="ECO:0000313" key="1">
    <source>
        <dbReference type="EMBL" id="CAH1992798.1"/>
    </source>
</evidence>
<protein>
    <submittedName>
        <fullName evidence="1">Uncharacterized protein</fullName>
    </submittedName>
</protein>
<name>A0A9P0PNF6_ACAOB</name>
<reference evidence="1" key="1">
    <citation type="submission" date="2022-03" db="EMBL/GenBank/DDBJ databases">
        <authorList>
            <person name="Sayadi A."/>
        </authorList>
    </citation>
    <scope>NUCLEOTIDE SEQUENCE</scope>
</reference>
<proteinExistence type="predicted"/>
<organism evidence="1 2">
    <name type="scientific">Acanthoscelides obtectus</name>
    <name type="common">Bean weevil</name>
    <name type="synonym">Bruchus obtectus</name>
    <dbReference type="NCBI Taxonomy" id="200917"/>
    <lineage>
        <taxon>Eukaryota</taxon>
        <taxon>Metazoa</taxon>
        <taxon>Ecdysozoa</taxon>
        <taxon>Arthropoda</taxon>
        <taxon>Hexapoda</taxon>
        <taxon>Insecta</taxon>
        <taxon>Pterygota</taxon>
        <taxon>Neoptera</taxon>
        <taxon>Endopterygota</taxon>
        <taxon>Coleoptera</taxon>
        <taxon>Polyphaga</taxon>
        <taxon>Cucujiformia</taxon>
        <taxon>Chrysomeloidea</taxon>
        <taxon>Chrysomelidae</taxon>
        <taxon>Bruchinae</taxon>
        <taxon>Bruchini</taxon>
        <taxon>Acanthoscelides</taxon>
    </lineage>
</organism>
<comment type="caution">
    <text evidence="1">The sequence shown here is derived from an EMBL/GenBank/DDBJ whole genome shotgun (WGS) entry which is preliminary data.</text>
</comment>
<keyword evidence="2" id="KW-1185">Reference proteome</keyword>
<dbReference type="EMBL" id="CAKOFQ010007156">
    <property type="protein sequence ID" value="CAH1992798.1"/>
    <property type="molecule type" value="Genomic_DNA"/>
</dbReference>
<sequence length="165" mass="19432">MSKKKNKTDEGIETTIDIEDVKSTANSEKKTSIDCEYLEKINEKLRREVEQQSDKFSLYVKLLTEKDKIIHQLTKEDRRFQKQYDLLRCHIAEKESITYTLKKVSSGIQVIEKVYRVSEPKMMRPKIKIVCYRSHERITETDRSLDKITAYPKKTSKLTISSILP</sequence>
<dbReference type="OrthoDB" id="6806511at2759"/>
<gene>
    <name evidence="1" type="ORF">ACAOBT_LOCUS21104</name>
</gene>